<evidence type="ECO:0000313" key="1">
    <source>
        <dbReference type="EMBL" id="GIX96311.1"/>
    </source>
</evidence>
<name>A0AAV4PKP2_9ARAC</name>
<sequence length="122" mass="14064">MPTTTEPSFLNCLPYEELETEINSTWRETSFSNSFSEELFLLLLLIGSAASSPMSLRYRWIFVGLDNQLGFGVFLFPPDDQLFTNERGQGRTSLIFYLGLGLEAFYPPLSLKRRCCFREKNQ</sequence>
<reference evidence="1 2" key="1">
    <citation type="submission" date="2021-06" db="EMBL/GenBank/DDBJ databases">
        <title>Caerostris darwini draft genome.</title>
        <authorList>
            <person name="Kono N."/>
            <person name="Arakawa K."/>
        </authorList>
    </citation>
    <scope>NUCLEOTIDE SEQUENCE [LARGE SCALE GENOMIC DNA]</scope>
</reference>
<evidence type="ECO:0000313" key="2">
    <source>
        <dbReference type="Proteomes" id="UP001054837"/>
    </source>
</evidence>
<dbReference type="AlphaFoldDB" id="A0AAV4PKP2"/>
<comment type="caution">
    <text evidence="1">The sequence shown here is derived from an EMBL/GenBank/DDBJ whole genome shotgun (WGS) entry which is preliminary data.</text>
</comment>
<keyword evidence="2" id="KW-1185">Reference proteome</keyword>
<dbReference type="EMBL" id="BPLQ01002894">
    <property type="protein sequence ID" value="GIX96311.1"/>
    <property type="molecule type" value="Genomic_DNA"/>
</dbReference>
<accession>A0AAV4PKP2</accession>
<organism evidence="1 2">
    <name type="scientific">Caerostris darwini</name>
    <dbReference type="NCBI Taxonomy" id="1538125"/>
    <lineage>
        <taxon>Eukaryota</taxon>
        <taxon>Metazoa</taxon>
        <taxon>Ecdysozoa</taxon>
        <taxon>Arthropoda</taxon>
        <taxon>Chelicerata</taxon>
        <taxon>Arachnida</taxon>
        <taxon>Araneae</taxon>
        <taxon>Araneomorphae</taxon>
        <taxon>Entelegynae</taxon>
        <taxon>Araneoidea</taxon>
        <taxon>Araneidae</taxon>
        <taxon>Caerostris</taxon>
    </lineage>
</organism>
<protein>
    <submittedName>
        <fullName evidence="1">Uncharacterized protein</fullName>
    </submittedName>
</protein>
<proteinExistence type="predicted"/>
<gene>
    <name evidence="1" type="ORF">CDAR_25781</name>
</gene>
<dbReference type="Proteomes" id="UP001054837">
    <property type="component" value="Unassembled WGS sequence"/>
</dbReference>